<dbReference type="Proteomes" id="UP001596137">
    <property type="component" value="Unassembled WGS sequence"/>
</dbReference>
<name>A0ABW1NM85_9ACTN</name>
<gene>
    <name evidence="3" type="ORF">ACFP1K_23010</name>
</gene>
<comment type="caution">
    <text evidence="3">The sequence shown here is derived from an EMBL/GenBank/DDBJ whole genome shotgun (WGS) entry which is preliminary data.</text>
</comment>
<accession>A0ABW1NM85</accession>
<evidence type="ECO:0000259" key="2">
    <source>
        <dbReference type="Pfam" id="PF13518"/>
    </source>
</evidence>
<organism evidence="3 4">
    <name type="scientific">Sphaerisporangium aureirubrum</name>
    <dbReference type="NCBI Taxonomy" id="1544736"/>
    <lineage>
        <taxon>Bacteria</taxon>
        <taxon>Bacillati</taxon>
        <taxon>Actinomycetota</taxon>
        <taxon>Actinomycetes</taxon>
        <taxon>Streptosporangiales</taxon>
        <taxon>Streptosporangiaceae</taxon>
        <taxon>Sphaerisporangium</taxon>
    </lineage>
</organism>
<dbReference type="SUPFAM" id="SSF46689">
    <property type="entry name" value="Homeodomain-like"/>
    <property type="match status" value="1"/>
</dbReference>
<evidence type="ECO:0000313" key="3">
    <source>
        <dbReference type="EMBL" id="MFC6084050.1"/>
    </source>
</evidence>
<dbReference type="EMBL" id="JBHSRF010000036">
    <property type="protein sequence ID" value="MFC6084050.1"/>
    <property type="molecule type" value="Genomic_DNA"/>
</dbReference>
<sequence>MNASTESRSANSRGTADPRGTSTIVLRIDGGRPIAHFAAEAGLSRHCLAKWYARRCAHGEDGLLDHSSRPATSPARTTEDITDLVKGSGREAADQPDVSQRLPRHLRSAAEPRDTLPQQLTI</sequence>
<feature type="region of interest" description="Disordered" evidence="1">
    <location>
        <begin position="87"/>
        <end position="122"/>
    </location>
</feature>
<evidence type="ECO:0000313" key="4">
    <source>
        <dbReference type="Proteomes" id="UP001596137"/>
    </source>
</evidence>
<dbReference type="Pfam" id="PF13518">
    <property type="entry name" value="HTH_28"/>
    <property type="match status" value="1"/>
</dbReference>
<proteinExistence type="predicted"/>
<dbReference type="InterPro" id="IPR055247">
    <property type="entry name" value="InsJ-like_HTH"/>
</dbReference>
<protein>
    <submittedName>
        <fullName evidence="3">Helix-turn-helix domain-containing protein</fullName>
    </submittedName>
</protein>
<dbReference type="InterPro" id="IPR009057">
    <property type="entry name" value="Homeodomain-like_sf"/>
</dbReference>
<feature type="domain" description="Insertion element IS150 protein InsJ-like helix-turn-helix" evidence="2">
    <location>
        <begin position="24"/>
        <end position="70"/>
    </location>
</feature>
<reference evidence="4" key="1">
    <citation type="journal article" date="2019" name="Int. J. Syst. Evol. Microbiol.">
        <title>The Global Catalogue of Microorganisms (GCM) 10K type strain sequencing project: providing services to taxonomists for standard genome sequencing and annotation.</title>
        <authorList>
            <consortium name="The Broad Institute Genomics Platform"/>
            <consortium name="The Broad Institute Genome Sequencing Center for Infectious Disease"/>
            <person name="Wu L."/>
            <person name="Ma J."/>
        </authorList>
    </citation>
    <scope>NUCLEOTIDE SEQUENCE [LARGE SCALE GENOMIC DNA]</scope>
    <source>
        <strain evidence="4">JCM 30346</strain>
    </source>
</reference>
<dbReference type="RefSeq" id="WP_380756688.1">
    <property type="nucleotide sequence ID" value="NZ_JBHSRF010000036.1"/>
</dbReference>
<evidence type="ECO:0000256" key="1">
    <source>
        <dbReference type="SAM" id="MobiDB-lite"/>
    </source>
</evidence>
<keyword evidence="4" id="KW-1185">Reference proteome</keyword>
<feature type="region of interest" description="Disordered" evidence="1">
    <location>
        <begin position="1"/>
        <end position="22"/>
    </location>
</feature>
<feature type="region of interest" description="Disordered" evidence="1">
    <location>
        <begin position="61"/>
        <end position="80"/>
    </location>
</feature>